<feature type="transmembrane region" description="Helical" evidence="1">
    <location>
        <begin position="457"/>
        <end position="475"/>
    </location>
</feature>
<dbReference type="Proteomes" id="UP000177159">
    <property type="component" value="Unassembled WGS sequence"/>
</dbReference>
<sequence>MLEIVLYSFATTGLLYFFGFGLSKKFLPTQLQVYSVWFAPWMTIITVILSGILIGYTGATGEQWAPVIGLLLSILTVRELKHIKIKRFELPLTEKILLLFSIALVLLNLSPLFLQQKFPTTISLGSNDAQAFAVVPDFLLTHSVKDGFGPNVPGPVYTLLPFGYRIGQSIIAVFFMVLFNLRGYQLLTIVQTVLFSVAIPLVYVFYRILYKERSSAEALIAVIMVGLNVNLLYYLYHNFFGQILFLGLYLFLILVFLVSDRKPLSHIIAGAAFAALFYSYHEAAIFIVLPVVFLAYYQIFIKKRGLLQLLFYARTAFITALLAGPAIFHAVKFTLFYRTQDFNSPIGWQPFRTVGSSFVNPFEMLGIYSIHGYPEIPMIVSLILSLVVLACIGFGIMRTKNRIFILGLVGTYSFFIIFLALIHPNFWFYNRAVSYAVPILTVLFLGGVTSLLQKKKALLTLVLMGLVTSVIYNGISLNNRYLRENLAVEAWMLSLSEIKDMDISPQTIYSEHIFNPSLPIWKEIWAEYFLEPKLSFITSLEYKKQQGKLHDEDKVLVSKNSKYIPPASVALRTIIWENQNYKLGEICISDDCLNSMNITLSNIDFTKPQYVDSLLLEGWGGPEKDHRWIASREASLRLKNTISSNQLVITGTTLKAPQKMSVFVDGKIIGSASLTTRWVPYKFSVNVSPGIHEIKLVFSNVYRPSDLFQTLDTRELAANIRVIELK</sequence>
<feature type="transmembrane region" description="Helical" evidence="1">
    <location>
        <begin position="162"/>
        <end position="179"/>
    </location>
</feature>
<keyword evidence="1" id="KW-1133">Transmembrane helix</keyword>
<accession>A0A1F7GVA7</accession>
<gene>
    <name evidence="2" type="ORF">A3C24_04350</name>
</gene>
<feature type="transmembrane region" description="Helical" evidence="1">
    <location>
        <begin position="403"/>
        <end position="426"/>
    </location>
</feature>
<feature type="transmembrane region" description="Helical" evidence="1">
    <location>
        <begin position="243"/>
        <end position="259"/>
    </location>
</feature>
<dbReference type="EMBL" id="MFZM01000032">
    <property type="protein sequence ID" value="OGK22821.1"/>
    <property type="molecule type" value="Genomic_DNA"/>
</dbReference>
<organism evidence="2 3">
    <name type="scientific">Candidatus Roizmanbacteria bacterium RIFCSPHIGHO2_02_FULL_37_24</name>
    <dbReference type="NCBI Taxonomy" id="1802037"/>
    <lineage>
        <taxon>Bacteria</taxon>
        <taxon>Candidatus Roizmaniibacteriota</taxon>
    </lineage>
</organism>
<comment type="caution">
    <text evidence="2">The sequence shown here is derived from an EMBL/GenBank/DDBJ whole genome shotgun (WGS) entry which is preliminary data.</text>
</comment>
<reference evidence="2 3" key="1">
    <citation type="journal article" date="2016" name="Nat. Commun.">
        <title>Thousands of microbial genomes shed light on interconnected biogeochemical processes in an aquifer system.</title>
        <authorList>
            <person name="Anantharaman K."/>
            <person name="Brown C.T."/>
            <person name="Hug L.A."/>
            <person name="Sharon I."/>
            <person name="Castelle C.J."/>
            <person name="Probst A.J."/>
            <person name="Thomas B.C."/>
            <person name="Singh A."/>
            <person name="Wilkins M.J."/>
            <person name="Karaoz U."/>
            <person name="Brodie E.L."/>
            <person name="Williams K.H."/>
            <person name="Hubbard S.S."/>
            <person name="Banfield J.F."/>
        </authorList>
    </citation>
    <scope>NUCLEOTIDE SEQUENCE [LARGE SCALE GENOMIC DNA]</scope>
</reference>
<name>A0A1F7GVA7_9BACT</name>
<feature type="transmembrane region" description="Helical" evidence="1">
    <location>
        <begin position="271"/>
        <end position="297"/>
    </location>
</feature>
<feature type="transmembrane region" description="Helical" evidence="1">
    <location>
        <begin position="186"/>
        <end position="206"/>
    </location>
</feature>
<evidence type="ECO:0008006" key="4">
    <source>
        <dbReference type="Google" id="ProtNLM"/>
    </source>
</evidence>
<evidence type="ECO:0000313" key="2">
    <source>
        <dbReference type="EMBL" id="OGK22821.1"/>
    </source>
</evidence>
<feature type="transmembrane region" description="Helical" evidence="1">
    <location>
        <begin position="92"/>
        <end position="114"/>
    </location>
</feature>
<evidence type="ECO:0000313" key="3">
    <source>
        <dbReference type="Proteomes" id="UP000177159"/>
    </source>
</evidence>
<protein>
    <recommendedName>
        <fullName evidence="4">Glycosyltransferase RgtA/B/C/D-like domain-containing protein</fullName>
    </recommendedName>
</protein>
<keyword evidence="1" id="KW-0812">Transmembrane</keyword>
<feature type="transmembrane region" description="Helical" evidence="1">
    <location>
        <begin position="309"/>
        <end position="331"/>
    </location>
</feature>
<feature type="transmembrane region" description="Helical" evidence="1">
    <location>
        <begin position="376"/>
        <end position="396"/>
    </location>
</feature>
<feature type="transmembrane region" description="Helical" evidence="1">
    <location>
        <begin position="432"/>
        <end position="452"/>
    </location>
</feature>
<keyword evidence="1" id="KW-0472">Membrane</keyword>
<evidence type="ECO:0000256" key="1">
    <source>
        <dbReference type="SAM" id="Phobius"/>
    </source>
</evidence>
<proteinExistence type="predicted"/>
<dbReference type="AlphaFoldDB" id="A0A1F7GVA7"/>
<feature type="transmembrane region" description="Helical" evidence="1">
    <location>
        <begin position="218"/>
        <end position="236"/>
    </location>
</feature>
<feature type="transmembrane region" description="Helical" evidence="1">
    <location>
        <begin position="34"/>
        <end position="57"/>
    </location>
</feature>
<feature type="transmembrane region" description="Helical" evidence="1">
    <location>
        <begin position="6"/>
        <end position="22"/>
    </location>
</feature>